<protein>
    <submittedName>
        <fullName evidence="2">Uncharacterized protein</fullName>
    </submittedName>
</protein>
<gene>
    <name evidence="2" type="ORF">ABIE19_002741</name>
</gene>
<reference evidence="2 3" key="1">
    <citation type="submission" date="2024-06" db="EMBL/GenBank/DDBJ databases">
        <title>Sorghum-associated microbial communities from plants grown in Nebraska, USA.</title>
        <authorList>
            <person name="Schachtman D."/>
        </authorList>
    </citation>
    <scope>NUCLEOTIDE SEQUENCE [LARGE SCALE GENOMIC DNA]</scope>
    <source>
        <strain evidence="2 3">2814</strain>
    </source>
</reference>
<comment type="caution">
    <text evidence="2">The sequence shown here is derived from an EMBL/GenBank/DDBJ whole genome shotgun (WGS) entry which is preliminary data.</text>
</comment>
<name>A0ABV2RFV9_9CAUL</name>
<keyword evidence="3" id="KW-1185">Reference proteome</keyword>
<dbReference type="Proteomes" id="UP001549313">
    <property type="component" value="Unassembled WGS sequence"/>
</dbReference>
<evidence type="ECO:0000256" key="1">
    <source>
        <dbReference type="SAM" id="MobiDB-lite"/>
    </source>
</evidence>
<sequence>MFTHAIAMNAPKTRDRLSVQGEGARVGEA</sequence>
<feature type="region of interest" description="Disordered" evidence="1">
    <location>
        <begin position="1"/>
        <end position="29"/>
    </location>
</feature>
<dbReference type="EMBL" id="JBEPTF010000004">
    <property type="protein sequence ID" value="MET4684792.1"/>
    <property type="molecule type" value="Genomic_DNA"/>
</dbReference>
<accession>A0ABV2RFV9</accession>
<proteinExistence type="predicted"/>
<evidence type="ECO:0000313" key="3">
    <source>
        <dbReference type="Proteomes" id="UP001549313"/>
    </source>
</evidence>
<organism evidence="2 3">
    <name type="scientific">Brevundimonas faecalis</name>
    <dbReference type="NCBI Taxonomy" id="947378"/>
    <lineage>
        <taxon>Bacteria</taxon>
        <taxon>Pseudomonadati</taxon>
        <taxon>Pseudomonadota</taxon>
        <taxon>Alphaproteobacteria</taxon>
        <taxon>Caulobacterales</taxon>
        <taxon>Caulobacteraceae</taxon>
        <taxon>Brevundimonas</taxon>
    </lineage>
</organism>
<evidence type="ECO:0000313" key="2">
    <source>
        <dbReference type="EMBL" id="MET4684792.1"/>
    </source>
</evidence>